<dbReference type="EMBL" id="CAXAJV020001300">
    <property type="protein sequence ID" value="CAL7950909.1"/>
    <property type="molecule type" value="Genomic_DNA"/>
</dbReference>
<gene>
    <name evidence="1" type="ORF">XYLVIOL_LOCUS10255</name>
</gene>
<comment type="caution">
    <text evidence="1">The sequence shown here is derived from an EMBL/GenBank/DDBJ whole genome shotgun (WGS) entry which is preliminary data.</text>
</comment>
<evidence type="ECO:0000313" key="1">
    <source>
        <dbReference type="EMBL" id="CAL7950909.1"/>
    </source>
</evidence>
<name>A0ABP1PFF8_XYLVO</name>
<organism evidence="1 2">
    <name type="scientific">Xylocopa violacea</name>
    <name type="common">Violet carpenter bee</name>
    <name type="synonym">Apis violacea</name>
    <dbReference type="NCBI Taxonomy" id="135666"/>
    <lineage>
        <taxon>Eukaryota</taxon>
        <taxon>Metazoa</taxon>
        <taxon>Ecdysozoa</taxon>
        <taxon>Arthropoda</taxon>
        <taxon>Hexapoda</taxon>
        <taxon>Insecta</taxon>
        <taxon>Pterygota</taxon>
        <taxon>Neoptera</taxon>
        <taxon>Endopterygota</taxon>
        <taxon>Hymenoptera</taxon>
        <taxon>Apocrita</taxon>
        <taxon>Aculeata</taxon>
        <taxon>Apoidea</taxon>
        <taxon>Anthophila</taxon>
        <taxon>Apidae</taxon>
        <taxon>Xylocopa</taxon>
        <taxon>Xylocopa</taxon>
    </lineage>
</organism>
<keyword evidence="2" id="KW-1185">Reference proteome</keyword>
<protein>
    <submittedName>
        <fullName evidence="1">Uncharacterized protein</fullName>
    </submittedName>
</protein>
<proteinExistence type="predicted"/>
<evidence type="ECO:0000313" key="2">
    <source>
        <dbReference type="Proteomes" id="UP001642520"/>
    </source>
</evidence>
<sequence length="149" mass="17361">MVGIDLVSEISTACPSTFLSSSVSVDPSEEILYDDVSEVELTELSLEALEHQLDCSRYLDKDLLDLDIDLLCLDLDRDLLDLETDLLDLLLDRDLRFRDTDLDLLLESDRFLDEDLLLEVDLLFGDLRRPRERDLRLDKDFDVWTNYNF</sequence>
<accession>A0ABP1PFF8</accession>
<dbReference type="Proteomes" id="UP001642520">
    <property type="component" value="Unassembled WGS sequence"/>
</dbReference>
<reference evidence="1 2" key="1">
    <citation type="submission" date="2024-08" db="EMBL/GenBank/DDBJ databases">
        <authorList>
            <person name="Will J Nash"/>
            <person name="Angela Man"/>
            <person name="Seanna McTaggart"/>
            <person name="Kendall Baker"/>
            <person name="Tom Barker"/>
            <person name="Leah Catchpole"/>
            <person name="Alex Durrant"/>
            <person name="Karim Gharbi"/>
            <person name="Naomi Irish"/>
            <person name="Gemy Kaithakottil"/>
            <person name="Debby Ku"/>
            <person name="Aaliyah Providence"/>
            <person name="Felix Shaw"/>
            <person name="David Swarbreck"/>
            <person name="Chris Watkins"/>
            <person name="Ann M. McCartney"/>
            <person name="Giulio Formenti"/>
            <person name="Alice Mouton"/>
            <person name="Noel Vella"/>
            <person name="Bjorn M von Reumont"/>
            <person name="Adriana Vella"/>
            <person name="Wilfried Haerty"/>
        </authorList>
    </citation>
    <scope>NUCLEOTIDE SEQUENCE [LARGE SCALE GENOMIC DNA]</scope>
</reference>